<dbReference type="AlphaFoldDB" id="A0A3M8SQT7"/>
<gene>
    <name evidence="3" type="primary">mlaD</name>
    <name evidence="3" type="ORF">EER27_09635</name>
</gene>
<dbReference type="Proteomes" id="UP000267049">
    <property type="component" value="Unassembled WGS sequence"/>
</dbReference>
<organism evidence="3 4">
    <name type="scientific">Montanilutibacter psychrotolerans</name>
    <dbReference type="NCBI Taxonomy" id="1327343"/>
    <lineage>
        <taxon>Bacteria</taxon>
        <taxon>Pseudomonadati</taxon>
        <taxon>Pseudomonadota</taxon>
        <taxon>Gammaproteobacteria</taxon>
        <taxon>Lysobacterales</taxon>
        <taxon>Lysobacteraceae</taxon>
        <taxon>Montanilutibacter</taxon>
    </lineage>
</organism>
<name>A0A3M8SQT7_9GAMM</name>
<feature type="domain" description="Mce/MlaD" evidence="2">
    <location>
        <begin position="41"/>
        <end position="119"/>
    </location>
</feature>
<keyword evidence="4" id="KW-1185">Reference proteome</keyword>
<dbReference type="GO" id="GO:0005543">
    <property type="term" value="F:phospholipid binding"/>
    <property type="evidence" value="ECO:0007669"/>
    <property type="project" value="TreeGrafter"/>
</dbReference>
<dbReference type="InterPro" id="IPR052336">
    <property type="entry name" value="MlaD_Phospholipid_Transporter"/>
</dbReference>
<evidence type="ECO:0000259" key="2">
    <source>
        <dbReference type="Pfam" id="PF02470"/>
    </source>
</evidence>
<proteinExistence type="predicted"/>
<dbReference type="GO" id="GO:0005548">
    <property type="term" value="F:phospholipid transporter activity"/>
    <property type="evidence" value="ECO:0007669"/>
    <property type="project" value="TreeGrafter"/>
</dbReference>
<evidence type="ECO:0000256" key="1">
    <source>
        <dbReference type="SAM" id="MobiDB-lite"/>
    </source>
</evidence>
<reference evidence="3 4" key="1">
    <citation type="submission" date="2018-11" db="EMBL/GenBank/DDBJ databases">
        <title>Lysobacter cryohumiis sp. nov., isolated from soil in the Tianshan Mountains, Xinjiang, China.</title>
        <authorList>
            <person name="Luo Y."/>
            <person name="Sheng H."/>
        </authorList>
    </citation>
    <scope>NUCLEOTIDE SEQUENCE [LARGE SCALE GENOMIC DNA]</scope>
    <source>
        <strain evidence="3 4">ZS60</strain>
    </source>
</reference>
<dbReference type="RefSeq" id="WP_123087899.1">
    <property type="nucleotide sequence ID" value="NZ_RIBS01000004.1"/>
</dbReference>
<protein>
    <submittedName>
        <fullName evidence="3">Outer membrane lipid asymmetry maintenance protein MlaD</fullName>
    </submittedName>
</protein>
<dbReference type="PANTHER" id="PTHR33371:SF4">
    <property type="entry name" value="INTERMEMBRANE PHOSPHOLIPID TRANSPORT SYSTEM BINDING PROTEIN MLAD"/>
    <property type="match status" value="1"/>
</dbReference>
<dbReference type="EMBL" id="RIBS01000004">
    <property type="protein sequence ID" value="RNF83639.1"/>
    <property type="molecule type" value="Genomic_DNA"/>
</dbReference>
<accession>A0A3M8SQT7</accession>
<dbReference type="OrthoDB" id="9788420at2"/>
<sequence length="185" mass="18994">MSARSPRIEFAVGAFLLLSLASLLVLAFASTNAKWGFGSGTYPLTARFTTIGGLRASAPVKIGGVAIGRIEDIRLDPVKFDSVVTLAIDNRYKDLPADTSASILTAGLLGESFIALAPGGDPTPLKPGDEIFLTQPAVDLIQLVGKYMFSGGGKPGGDSAPADADAGVPDYLQGEAAAPKDESTP</sequence>
<dbReference type="InterPro" id="IPR030970">
    <property type="entry name" value="ABC_MlaD"/>
</dbReference>
<feature type="compositionally biased region" description="Low complexity" evidence="1">
    <location>
        <begin position="157"/>
        <end position="170"/>
    </location>
</feature>
<dbReference type="InterPro" id="IPR003399">
    <property type="entry name" value="Mce/MlaD"/>
</dbReference>
<evidence type="ECO:0000313" key="4">
    <source>
        <dbReference type="Proteomes" id="UP000267049"/>
    </source>
</evidence>
<dbReference type="PANTHER" id="PTHR33371">
    <property type="entry name" value="INTERMEMBRANE PHOSPHOLIPID TRANSPORT SYSTEM BINDING PROTEIN MLAD-RELATED"/>
    <property type="match status" value="1"/>
</dbReference>
<dbReference type="Pfam" id="PF02470">
    <property type="entry name" value="MlaD"/>
    <property type="match status" value="1"/>
</dbReference>
<evidence type="ECO:0000313" key="3">
    <source>
        <dbReference type="EMBL" id="RNF83639.1"/>
    </source>
</evidence>
<dbReference type="NCBIfam" id="TIGR04430">
    <property type="entry name" value="OM_asym_MlaD"/>
    <property type="match status" value="1"/>
</dbReference>
<feature type="region of interest" description="Disordered" evidence="1">
    <location>
        <begin position="152"/>
        <end position="185"/>
    </location>
</feature>
<comment type="caution">
    <text evidence="3">The sequence shown here is derived from an EMBL/GenBank/DDBJ whole genome shotgun (WGS) entry which is preliminary data.</text>
</comment>